<dbReference type="Pfam" id="PF01325">
    <property type="entry name" value="Fe_dep_repress"/>
    <property type="match status" value="1"/>
</dbReference>
<dbReference type="InterPro" id="IPR022689">
    <property type="entry name" value="Iron_dep_repressor"/>
</dbReference>
<dbReference type="PANTHER" id="PTHR33238:SF7">
    <property type="entry name" value="IRON-DEPENDENT TRANSCRIPTIONAL REGULATOR"/>
    <property type="match status" value="1"/>
</dbReference>
<feature type="domain" description="HTH dtxR-type" evidence="2">
    <location>
        <begin position="1"/>
        <end position="62"/>
    </location>
</feature>
<name>A0A554NB13_9EURY</name>
<dbReference type="InterPro" id="IPR036388">
    <property type="entry name" value="WH-like_DNA-bd_sf"/>
</dbReference>
<dbReference type="InterPro" id="IPR050536">
    <property type="entry name" value="DtxR_MntR_Metal-Reg"/>
</dbReference>
<dbReference type="Proteomes" id="UP000319894">
    <property type="component" value="Unassembled WGS sequence"/>
</dbReference>
<dbReference type="PANTHER" id="PTHR33238">
    <property type="entry name" value="IRON (METAL) DEPENDENT REPRESSOR, DTXR FAMILY"/>
    <property type="match status" value="1"/>
</dbReference>
<dbReference type="GO" id="GO:0003700">
    <property type="term" value="F:DNA-binding transcription factor activity"/>
    <property type="evidence" value="ECO:0007669"/>
    <property type="project" value="InterPro"/>
</dbReference>
<dbReference type="InterPro" id="IPR036390">
    <property type="entry name" value="WH_DNA-bd_sf"/>
</dbReference>
<keyword evidence="4" id="KW-1185">Reference proteome</keyword>
<dbReference type="SUPFAM" id="SSF46785">
    <property type="entry name" value="Winged helix' DNA-binding domain"/>
    <property type="match status" value="1"/>
</dbReference>
<gene>
    <name evidence="3" type="ORF">DP107_06220</name>
</gene>
<evidence type="ECO:0000313" key="3">
    <source>
        <dbReference type="EMBL" id="TSD14578.1"/>
    </source>
</evidence>
<feature type="region of interest" description="Disordered" evidence="1">
    <location>
        <begin position="118"/>
        <end position="149"/>
    </location>
</feature>
<evidence type="ECO:0000256" key="1">
    <source>
        <dbReference type="SAM" id="MobiDB-lite"/>
    </source>
</evidence>
<accession>A0A554NB13</accession>
<dbReference type="SMART" id="SM00529">
    <property type="entry name" value="HTH_DTXR"/>
    <property type="match status" value="1"/>
</dbReference>
<reference evidence="3 4" key="1">
    <citation type="submission" date="2018-06" db="EMBL/GenBank/DDBJ databases">
        <title>Natronomonas sp. F16-60 a new haloarchaeon isolated from a solar saltern of Isla Cristina, Huelva, Spain.</title>
        <authorList>
            <person name="Duran-Viseras A."/>
            <person name="Sanchez-Porro C."/>
            <person name="Ventosa A."/>
        </authorList>
    </citation>
    <scope>NUCLEOTIDE SEQUENCE [LARGE SCALE GENOMIC DNA]</scope>
    <source>
        <strain evidence="3 4">F16-60</strain>
    </source>
</reference>
<dbReference type="EMBL" id="QMDX01000003">
    <property type="protein sequence ID" value="TSD14578.1"/>
    <property type="molecule type" value="Genomic_DNA"/>
</dbReference>
<evidence type="ECO:0000259" key="2">
    <source>
        <dbReference type="PROSITE" id="PS50944"/>
    </source>
</evidence>
<protein>
    <submittedName>
        <fullName evidence="3">Metal-dependent transcriptional regulator</fullName>
    </submittedName>
</protein>
<evidence type="ECO:0000313" key="4">
    <source>
        <dbReference type="Proteomes" id="UP000319894"/>
    </source>
</evidence>
<dbReference type="InterPro" id="IPR022687">
    <property type="entry name" value="HTH_DTXR"/>
</dbReference>
<dbReference type="GO" id="GO:0003677">
    <property type="term" value="F:DNA binding"/>
    <property type="evidence" value="ECO:0007669"/>
    <property type="project" value="InterPro"/>
</dbReference>
<proteinExistence type="predicted"/>
<dbReference type="OrthoDB" id="266552at2157"/>
<dbReference type="Gene3D" id="1.10.10.10">
    <property type="entry name" value="Winged helix-like DNA-binding domain superfamily/Winged helix DNA-binding domain"/>
    <property type="match status" value="1"/>
</dbReference>
<organism evidence="3 4">
    <name type="scientific">Haloglomus irregulare</name>
    <dbReference type="NCBI Taxonomy" id="2234134"/>
    <lineage>
        <taxon>Archaea</taxon>
        <taxon>Methanobacteriati</taxon>
        <taxon>Methanobacteriota</taxon>
        <taxon>Stenosarchaea group</taxon>
        <taxon>Halobacteria</taxon>
        <taxon>Halobacteriales</taxon>
        <taxon>Natronomonadaceae</taxon>
        <taxon>Haloglomus</taxon>
    </lineage>
</organism>
<dbReference type="GO" id="GO:0046914">
    <property type="term" value="F:transition metal ion binding"/>
    <property type="evidence" value="ECO:0007669"/>
    <property type="project" value="InterPro"/>
</dbReference>
<dbReference type="AlphaFoldDB" id="A0A554NB13"/>
<comment type="caution">
    <text evidence="3">The sequence shown here is derived from an EMBL/GenBank/DDBJ whole genome shotgun (WGS) entry which is preliminary data.</text>
</comment>
<dbReference type="InParanoid" id="A0A554NB13"/>
<dbReference type="PROSITE" id="PS50944">
    <property type="entry name" value="HTH_DTXR"/>
    <property type="match status" value="1"/>
</dbReference>
<dbReference type="RefSeq" id="WP_144261294.1">
    <property type="nucleotide sequence ID" value="NZ_QMDX01000003.1"/>
</dbReference>
<sequence length="149" mass="15812">MSGRSEYLLALYIAGHQGDPPVSPGRVAERLGRSPATAAEMFGKLDDDGLVTYEPYEGVALTDTGHARAVELHETYVLLSWFFRSVLGLDDHEGTAMEMAAVMDHEVAVRLVETLPYDGAAPPATDDPAPPADSEGESGGSGQTEGRSH</sequence>